<feature type="domain" description="VWFC" evidence="2">
    <location>
        <begin position="28"/>
        <end position="85"/>
    </location>
</feature>
<keyword evidence="4" id="KW-1185">Reference proteome</keyword>
<keyword evidence="1" id="KW-0732">Signal</keyword>
<feature type="signal peptide" evidence="1">
    <location>
        <begin position="1"/>
        <end position="17"/>
    </location>
</feature>
<gene>
    <name evidence="3" type="ORF">MCOR_41443</name>
</gene>
<evidence type="ECO:0000259" key="2">
    <source>
        <dbReference type="PROSITE" id="PS50184"/>
    </source>
</evidence>
<reference evidence="3 4" key="1">
    <citation type="submission" date="2020-06" db="EMBL/GenBank/DDBJ databases">
        <authorList>
            <person name="Li R."/>
            <person name="Bekaert M."/>
        </authorList>
    </citation>
    <scope>NUCLEOTIDE SEQUENCE [LARGE SCALE GENOMIC DNA]</scope>
    <source>
        <strain evidence="4">wild</strain>
    </source>
</reference>
<dbReference type="Pfam" id="PF23334">
    <property type="entry name" value="VWC2L_2nd"/>
    <property type="match status" value="2"/>
</dbReference>
<evidence type="ECO:0000313" key="3">
    <source>
        <dbReference type="EMBL" id="CAC5408020.1"/>
    </source>
</evidence>
<dbReference type="EMBL" id="CACVKT020007498">
    <property type="protein sequence ID" value="CAC5408020.1"/>
    <property type="molecule type" value="Genomic_DNA"/>
</dbReference>
<dbReference type="GO" id="GO:0005615">
    <property type="term" value="C:extracellular space"/>
    <property type="evidence" value="ECO:0007669"/>
    <property type="project" value="TreeGrafter"/>
</dbReference>
<dbReference type="SUPFAM" id="SSF57603">
    <property type="entry name" value="FnI-like domain"/>
    <property type="match status" value="2"/>
</dbReference>
<proteinExistence type="predicted"/>
<dbReference type="PANTHER" id="PTHR46252">
    <property type="entry name" value="BRORIN FAMILY MEMBER"/>
    <property type="match status" value="1"/>
</dbReference>
<dbReference type="PANTHER" id="PTHR46252:SF3">
    <property type="entry name" value="KIELIN_CHORDIN-LIKE PROTEIN"/>
    <property type="match status" value="1"/>
</dbReference>
<feature type="chain" id="PRO_5026792874" description="VWFC domain-containing protein" evidence="1">
    <location>
        <begin position="18"/>
        <end position="255"/>
    </location>
</feature>
<dbReference type="GO" id="GO:0032281">
    <property type="term" value="C:AMPA glutamate receptor complex"/>
    <property type="evidence" value="ECO:0007669"/>
    <property type="project" value="TreeGrafter"/>
</dbReference>
<dbReference type="GO" id="GO:0030514">
    <property type="term" value="P:negative regulation of BMP signaling pathway"/>
    <property type="evidence" value="ECO:0007669"/>
    <property type="project" value="TreeGrafter"/>
</dbReference>
<dbReference type="InterPro" id="IPR001007">
    <property type="entry name" value="VWF_dom"/>
</dbReference>
<dbReference type="Proteomes" id="UP000507470">
    <property type="component" value="Unassembled WGS sequence"/>
</dbReference>
<accession>A0A6J8DMB9</accession>
<dbReference type="Pfam" id="PF23331">
    <property type="entry name" value="VWC2L_C"/>
    <property type="match status" value="1"/>
</dbReference>
<evidence type="ECO:0000313" key="4">
    <source>
        <dbReference type="Proteomes" id="UP000507470"/>
    </source>
</evidence>
<organism evidence="3 4">
    <name type="scientific">Mytilus coruscus</name>
    <name type="common">Sea mussel</name>
    <dbReference type="NCBI Taxonomy" id="42192"/>
    <lineage>
        <taxon>Eukaryota</taxon>
        <taxon>Metazoa</taxon>
        <taxon>Spiralia</taxon>
        <taxon>Lophotrochozoa</taxon>
        <taxon>Mollusca</taxon>
        <taxon>Bivalvia</taxon>
        <taxon>Autobranchia</taxon>
        <taxon>Pteriomorphia</taxon>
        <taxon>Mytilida</taxon>
        <taxon>Mytiloidea</taxon>
        <taxon>Mytilidae</taxon>
        <taxon>Mytilinae</taxon>
        <taxon>Mytilus</taxon>
    </lineage>
</organism>
<dbReference type="OrthoDB" id="6152256at2759"/>
<protein>
    <recommendedName>
        <fullName evidence="2">VWFC domain-containing protein</fullName>
    </recommendedName>
</protein>
<dbReference type="SMART" id="SM00214">
    <property type="entry name" value="VWC"/>
    <property type="match status" value="2"/>
</dbReference>
<name>A0A6J8DMB9_MYTCO</name>
<dbReference type="PROSITE" id="PS01208">
    <property type="entry name" value="VWFC_1"/>
    <property type="match status" value="2"/>
</dbReference>
<feature type="domain" description="VWFC" evidence="2">
    <location>
        <begin position="142"/>
        <end position="199"/>
    </location>
</feature>
<dbReference type="InterPro" id="IPR057856">
    <property type="entry name" value="VWC2L_C"/>
</dbReference>
<dbReference type="AlphaFoldDB" id="A0A6J8DMB9"/>
<dbReference type="Gene3D" id="2.10.70.10">
    <property type="entry name" value="Complement Module, domain 1"/>
    <property type="match status" value="2"/>
</dbReference>
<sequence>MPNFLSISVLILPLVYCVDPLPSISVVSGCSKDGKLYKEGESFQPTPCEHCFCNGGKVLCAITDCFMPMCVDAVRDPTKCCSVCPNEVYCGSCSTDKIIHTPQVHRRTSEPIENMMNFLSISVLILPLVYAVDPLPSISVVSGCSKDGKLYKEGASFQPTPCEHCHCNGGKVTCAIADCFMPMCVDAVRDPTKCCSVCPNGRNCYAGNTIIQAGKSVKIDDHTTCSCPTRFGFGMTALRAVCEISADTVTAKVVN</sequence>
<evidence type="ECO:0000256" key="1">
    <source>
        <dbReference type="SAM" id="SignalP"/>
    </source>
</evidence>
<dbReference type="GO" id="GO:0045202">
    <property type="term" value="C:synapse"/>
    <property type="evidence" value="ECO:0007669"/>
    <property type="project" value="UniProtKB-SubCell"/>
</dbReference>
<dbReference type="PROSITE" id="PS50184">
    <property type="entry name" value="VWFC_2"/>
    <property type="match status" value="2"/>
</dbReference>
<dbReference type="InterPro" id="IPR042979">
    <property type="entry name" value="VWC2/VWC2L"/>
</dbReference>